<accession>A0A974XRF2</accession>
<dbReference type="Gene3D" id="2.60.40.420">
    <property type="entry name" value="Cupredoxins - blue copper proteins"/>
    <property type="match status" value="1"/>
</dbReference>
<dbReference type="InterPro" id="IPR028096">
    <property type="entry name" value="EfeO_Cupredoxin"/>
</dbReference>
<sequence>MWMVNLGGLLLIALIVWWFWLYRPGTGSQASEELVILVENGTYSPARIKVAAQTPLRLTFMRKDPSPCAETLLFPTLQLSETLPLNKAKTVQLPALAPGEYAFHCQMQMYRGTLLVEQQG</sequence>
<dbReference type="Pfam" id="PF13473">
    <property type="entry name" value="Cupredoxin_1"/>
    <property type="match status" value="1"/>
</dbReference>
<evidence type="ECO:0000313" key="2">
    <source>
        <dbReference type="EMBL" id="QSX31931.1"/>
    </source>
</evidence>
<reference evidence="2 3" key="1">
    <citation type="submission" date="2021-03" db="EMBL/GenBank/DDBJ databases">
        <title>Novel species identification of genus Shewanella.</title>
        <authorList>
            <person name="Liu G."/>
            <person name="Zhang Q."/>
        </authorList>
    </citation>
    <scope>NUCLEOTIDE SEQUENCE [LARGE SCALE GENOMIC DNA]</scope>
    <source>
        <strain evidence="2 3">FJAT-53726</strain>
    </source>
</reference>
<feature type="domain" description="EfeO-type cupredoxin-like" evidence="1">
    <location>
        <begin position="12"/>
        <end position="116"/>
    </location>
</feature>
<dbReference type="EMBL" id="CP071504">
    <property type="protein sequence ID" value="QSX31931.1"/>
    <property type="molecule type" value="Genomic_DNA"/>
</dbReference>
<keyword evidence="3" id="KW-1185">Reference proteome</keyword>
<evidence type="ECO:0000259" key="1">
    <source>
        <dbReference type="Pfam" id="PF13473"/>
    </source>
</evidence>
<dbReference type="KEGG" id="scyp:JYB88_14185"/>
<proteinExistence type="predicted"/>
<organism evidence="2 3">
    <name type="scientific">Shewanella cyperi</name>
    <dbReference type="NCBI Taxonomy" id="2814292"/>
    <lineage>
        <taxon>Bacteria</taxon>
        <taxon>Pseudomonadati</taxon>
        <taxon>Pseudomonadota</taxon>
        <taxon>Gammaproteobacteria</taxon>
        <taxon>Alteromonadales</taxon>
        <taxon>Shewanellaceae</taxon>
        <taxon>Shewanella</taxon>
    </lineage>
</organism>
<name>A0A974XRF2_9GAMM</name>
<evidence type="ECO:0000313" key="3">
    <source>
        <dbReference type="Proteomes" id="UP000663281"/>
    </source>
</evidence>
<protein>
    <submittedName>
        <fullName evidence="2">Cupredoxin domain-containing protein</fullName>
    </submittedName>
</protein>
<dbReference type="SUPFAM" id="SSF49503">
    <property type="entry name" value="Cupredoxins"/>
    <property type="match status" value="1"/>
</dbReference>
<gene>
    <name evidence="2" type="ORF">JYB88_14185</name>
</gene>
<dbReference type="AlphaFoldDB" id="A0A974XRF2"/>
<dbReference type="Proteomes" id="UP000663281">
    <property type="component" value="Chromosome"/>
</dbReference>
<dbReference type="RefSeq" id="WP_207326336.1">
    <property type="nucleotide sequence ID" value="NZ_CP071504.1"/>
</dbReference>
<dbReference type="InterPro" id="IPR008972">
    <property type="entry name" value="Cupredoxin"/>
</dbReference>